<evidence type="ECO:0000313" key="3">
    <source>
        <dbReference type="EMBL" id="KAK2574076.1"/>
    </source>
</evidence>
<protein>
    <submittedName>
        <fullName evidence="3">Microcephalin</fullName>
    </submittedName>
</protein>
<sequence>MERRKRALSLKTAGKNRTTQEGQAENATSETSNGKRGILKDTELNRSNVEGFGAAPSRRGSYLETLEKPHDQNERLNFHCSFENDDSPGQEIQIPCTQLVLPDKILEGVIAFIEVRSNTENRFDGISKQVEMLGAKIFKEGKKATKERALKKGIHLVSVLWVESCRQSGKRISEDLFPVVESSEVGSPLMVGRLRRTKSMQPKAFEEDVQNSAGAYVIFVKATQCNFHLEPEVAATFEQNITGAMCSTVILCAETQDPHSPIGSNPMWTPHMVPDTPCRGLAATTGSEDKPIGAIKFSESDSDQSEEGSDDTPSSIRKMKKRLLSKSTPTRPPSLTLPELGMTPKARVHQSSNEVFLTGSAQGKKRKRQDSPVEDTQDLIATEKNGRDFVGERTNAAGKLKVKTGSEDKEEMNTEGTREMTDAIDAKNRDRGTGTNERLTKTPKKREAKTKEKTDISQEDDLSQMFKEEDAELRVSPSNKSGGSVKKGFSKTARLVGKVDTVEDFGDLNENKVKSERETGKKEHCLKKETGNSGKRKIIKEKSVKQEKVVSEDKLENLVRLDKLDCRVNGHESGKASDEGHDVDAKIKKECKESKGKNGKIYSEANVEDDKETCTEEEGQQPEESENGIVRKHKTKAVKKVKPKRSIVMTSMHFNEQDIVLSVARKLGGFFIEDRVSPTTTHVIAGSPRRTLNVLMAIAQGCWLVSPVWVMKSLEVGRWVDEEPYELSEAFPAAQLCRLERISAGVDYRQELFTECPPIFVSENCSPPSDSLIMLISLCGGKVSSSVRKAGICLGSMTRSTQAVNITEQWLLDCITQHVVLPFTDYALNTPAKRRRETSPSY</sequence>
<dbReference type="CDD" id="cd17716">
    <property type="entry name" value="BRCT_microcephalin_rpt1"/>
    <property type="match status" value="1"/>
</dbReference>
<reference evidence="3" key="1">
    <citation type="journal article" date="2023" name="G3 (Bethesda)">
        <title>Whole genome assembly and annotation of the endangered Caribbean coral Acropora cervicornis.</title>
        <authorList>
            <person name="Selwyn J.D."/>
            <person name="Vollmer S.V."/>
        </authorList>
    </citation>
    <scope>NUCLEOTIDE SEQUENCE</scope>
    <source>
        <strain evidence="3">K2</strain>
    </source>
</reference>
<dbReference type="Gene3D" id="3.40.50.10190">
    <property type="entry name" value="BRCT domain"/>
    <property type="match status" value="3"/>
</dbReference>
<feature type="domain" description="BRCT" evidence="2">
    <location>
        <begin position="748"/>
        <end position="828"/>
    </location>
</feature>
<accession>A0AAD9R6R2</accession>
<dbReference type="InterPro" id="IPR022047">
    <property type="entry name" value="Microcephalin-like"/>
</dbReference>
<feature type="compositionally biased region" description="Polar residues" evidence="1">
    <location>
        <begin position="349"/>
        <end position="361"/>
    </location>
</feature>
<dbReference type="Pfam" id="PF00533">
    <property type="entry name" value="BRCT"/>
    <property type="match status" value="1"/>
</dbReference>
<organism evidence="3 4">
    <name type="scientific">Acropora cervicornis</name>
    <name type="common">Staghorn coral</name>
    <dbReference type="NCBI Taxonomy" id="6130"/>
    <lineage>
        <taxon>Eukaryota</taxon>
        <taxon>Metazoa</taxon>
        <taxon>Cnidaria</taxon>
        <taxon>Anthozoa</taxon>
        <taxon>Hexacorallia</taxon>
        <taxon>Scleractinia</taxon>
        <taxon>Astrocoeniina</taxon>
        <taxon>Acroporidae</taxon>
        <taxon>Acropora</taxon>
    </lineage>
</organism>
<feature type="domain" description="BRCT" evidence="2">
    <location>
        <begin position="644"/>
        <end position="727"/>
    </location>
</feature>
<reference evidence="3" key="2">
    <citation type="journal article" date="2023" name="Science">
        <title>Genomic signatures of disease resistance in endangered staghorn corals.</title>
        <authorList>
            <person name="Vollmer S.V."/>
            <person name="Selwyn J.D."/>
            <person name="Despard B.A."/>
            <person name="Roesel C.L."/>
        </authorList>
    </citation>
    <scope>NUCLEOTIDE SEQUENCE</scope>
    <source>
        <strain evidence="3">K2</strain>
    </source>
</reference>
<feature type="compositionally biased region" description="Low complexity" evidence="1">
    <location>
        <begin position="476"/>
        <end position="488"/>
    </location>
</feature>
<dbReference type="SMART" id="SM00292">
    <property type="entry name" value="BRCT"/>
    <property type="match status" value="2"/>
</dbReference>
<evidence type="ECO:0000313" key="4">
    <source>
        <dbReference type="Proteomes" id="UP001249851"/>
    </source>
</evidence>
<dbReference type="Proteomes" id="UP001249851">
    <property type="component" value="Unassembled WGS sequence"/>
</dbReference>
<evidence type="ECO:0000256" key="1">
    <source>
        <dbReference type="SAM" id="MobiDB-lite"/>
    </source>
</evidence>
<dbReference type="PANTHER" id="PTHR14625">
    <property type="entry name" value="MICROCEPHALIN"/>
    <property type="match status" value="1"/>
</dbReference>
<feature type="region of interest" description="Disordered" evidence="1">
    <location>
        <begin position="1"/>
        <end position="39"/>
    </location>
</feature>
<keyword evidence="4" id="KW-1185">Reference proteome</keyword>
<gene>
    <name evidence="3" type="ORF">P5673_000201</name>
</gene>
<feature type="compositionally biased region" description="Acidic residues" evidence="1">
    <location>
        <begin position="606"/>
        <end position="626"/>
    </location>
</feature>
<feature type="region of interest" description="Disordered" evidence="1">
    <location>
        <begin position="278"/>
        <end position="488"/>
    </location>
</feature>
<feature type="compositionally biased region" description="Acidic residues" evidence="1">
    <location>
        <begin position="300"/>
        <end position="310"/>
    </location>
</feature>
<dbReference type="EMBL" id="JARQWQ010000001">
    <property type="protein sequence ID" value="KAK2574076.1"/>
    <property type="molecule type" value="Genomic_DNA"/>
</dbReference>
<name>A0AAD9R6R2_ACRCE</name>
<feature type="compositionally biased region" description="Low complexity" evidence="1">
    <location>
        <begin position="325"/>
        <end position="338"/>
    </location>
</feature>
<evidence type="ECO:0000259" key="2">
    <source>
        <dbReference type="PROSITE" id="PS50172"/>
    </source>
</evidence>
<comment type="caution">
    <text evidence="3">The sequence shown here is derived from an EMBL/GenBank/DDBJ whole genome shotgun (WGS) entry which is preliminary data.</text>
</comment>
<dbReference type="InterPro" id="IPR036420">
    <property type="entry name" value="BRCT_dom_sf"/>
</dbReference>
<dbReference type="GO" id="GO:0000278">
    <property type="term" value="P:mitotic cell cycle"/>
    <property type="evidence" value="ECO:0007669"/>
    <property type="project" value="TreeGrafter"/>
</dbReference>
<dbReference type="AlphaFoldDB" id="A0AAD9R6R2"/>
<dbReference type="CDD" id="cd17736">
    <property type="entry name" value="BRCT_microcephalin_rpt2"/>
    <property type="match status" value="1"/>
</dbReference>
<dbReference type="CDD" id="cd17751">
    <property type="entry name" value="BRCT_microcephalin_rpt3"/>
    <property type="match status" value="1"/>
</dbReference>
<feature type="domain" description="BRCT" evidence="2">
    <location>
        <begin position="101"/>
        <end position="179"/>
    </location>
</feature>
<feature type="region of interest" description="Disordered" evidence="1">
    <location>
        <begin position="602"/>
        <end position="635"/>
    </location>
</feature>
<dbReference type="InterPro" id="IPR001357">
    <property type="entry name" value="BRCT_dom"/>
</dbReference>
<dbReference type="SUPFAM" id="SSF52113">
    <property type="entry name" value="BRCT domain"/>
    <property type="match status" value="3"/>
</dbReference>
<feature type="compositionally biased region" description="Polar residues" evidence="1">
    <location>
        <begin position="15"/>
        <end position="34"/>
    </location>
</feature>
<proteinExistence type="predicted"/>
<dbReference type="PANTHER" id="PTHR14625:SF3">
    <property type="entry name" value="MICROCEPHALIN"/>
    <property type="match status" value="1"/>
</dbReference>
<dbReference type="PROSITE" id="PS50172">
    <property type="entry name" value="BRCT"/>
    <property type="match status" value="3"/>
</dbReference>
<feature type="compositionally biased region" description="Basic and acidic residues" evidence="1">
    <location>
        <begin position="416"/>
        <end position="432"/>
    </location>
</feature>